<evidence type="ECO:0000256" key="5">
    <source>
        <dbReference type="ARBA" id="ARBA00022723"/>
    </source>
</evidence>
<comment type="similarity">
    <text evidence="11">Belongs to the Thz kinase family.</text>
</comment>
<dbReference type="STRING" id="1679170.AC625_19670"/>
<keyword evidence="10 11" id="KW-0784">Thiamine biosynthesis</keyword>
<dbReference type="NCBIfam" id="NF006830">
    <property type="entry name" value="PRK09355.1"/>
    <property type="match status" value="1"/>
</dbReference>
<keyword evidence="6 11" id="KW-0547">Nucleotide-binding</keyword>
<protein>
    <recommendedName>
        <fullName evidence="11">Hydroxyethylthiazole kinase</fullName>
        <ecNumber evidence="11">2.7.1.50</ecNumber>
    </recommendedName>
    <alternativeName>
        <fullName evidence="11">4-methyl-5-beta-hydroxyethylthiazole kinase</fullName>
        <shortName evidence="11">TH kinase</shortName>
        <shortName evidence="11">Thz kinase</shortName>
    </alternativeName>
</protein>
<sequence length="273" mass="28438">MTMQKRIELLFKKVRNANPLVHHITNSVTINDCANCTLAIGGSPVMASSVNEAADMAKIANALVINLGTLNAASCEAMILAGKAANSAHIPVILDPVGAGATPYRIEMAEKILREVKMSIIRGNASEIYSLIGGQSQTRGVDSGTVSFSGADLAVKAALELNSTIVVSGRTDAISNGETTVLVNNGDPLLTRVTGTGCMATSLIGSFAGVTDQMLDAAIAGISVMSIAGELTKSKLLEGEGTGTFRVKLVDTISLMNGATWMQEVQLHEYATR</sequence>
<dbReference type="GO" id="GO:0005524">
    <property type="term" value="F:ATP binding"/>
    <property type="evidence" value="ECO:0007669"/>
    <property type="project" value="UniProtKB-UniRule"/>
</dbReference>
<dbReference type="CDD" id="cd01170">
    <property type="entry name" value="THZ_kinase"/>
    <property type="match status" value="1"/>
</dbReference>
<dbReference type="GO" id="GO:0004417">
    <property type="term" value="F:hydroxyethylthiazole kinase activity"/>
    <property type="evidence" value="ECO:0007669"/>
    <property type="project" value="UniProtKB-UniRule"/>
</dbReference>
<evidence type="ECO:0000256" key="6">
    <source>
        <dbReference type="ARBA" id="ARBA00022741"/>
    </source>
</evidence>
<keyword evidence="13" id="KW-1185">Reference proteome</keyword>
<dbReference type="PRINTS" id="PR01099">
    <property type="entry name" value="HYETHTZKNASE"/>
</dbReference>
<dbReference type="UniPathway" id="UPA00060">
    <property type="reaction ID" value="UER00139"/>
</dbReference>
<keyword evidence="5 11" id="KW-0479">Metal-binding</keyword>
<dbReference type="EMBL" id="LFZW01000001">
    <property type="protein sequence ID" value="KMY51484.1"/>
    <property type="molecule type" value="Genomic_DNA"/>
</dbReference>
<keyword evidence="8 11" id="KW-0067">ATP-binding</keyword>
<feature type="binding site" evidence="11">
    <location>
        <position position="195"/>
    </location>
    <ligand>
        <name>substrate</name>
    </ligand>
</feature>
<dbReference type="AlphaFoldDB" id="A0A0K9GXS2"/>
<dbReference type="SUPFAM" id="SSF53613">
    <property type="entry name" value="Ribokinase-like"/>
    <property type="match status" value="1"/>
</dbReference>
<keyword evidence="7 11" id="KW-0418">Kinase</keyword>
<feature type="binding site" evidence="11">
    <location>
        <position position="168"/>
    </location>
    <ligand>
        <name>ATP</name>
        <dbReference type="ChEBI" id="CHEBI:30616"/>
    </ligand>
</feature>
<evidence type="ECO:0000256" key="4">
    <source>
        <dbReference type="ARBA" id="ARBA00022679"/>
    </source>
</evidence>
<dbReference type="EC" id="2.7.1.50" evidence="11"/>
<keyword evidence="9 11" id="KW-0460">Magnesium</keyword>
<evidence type="ECO:0000313" key="13">
    <source>
        <dbReference type="Proteomes" id="UP000037146"/>
    </source>
</evidence>
<dbReference type="HAMAP" id="MF_00228">
    <property type="entry name" value="Thz_kinase"/>
    <property type="match status" value="1"/>
</dbReference>
<dbReference type="Pfam" id="PF02110">
    <property type="entry name" value="HK"/>
    <property type="match status" value="1"/>
</dbReference>
<comment type="cofactor">
    <cofactor evidence="2 11">
        <name>Mg(2+)</name>
        <dbReference type="ChEBI" id="CHEBI:18420"/>
    </cofactor>
</comment>
<dbReference type="GO" id="GO:0009229">
    <property type="term" value="P:thiamine diphosphate biosynthetic process"/>
    <property type="evidence" value="ECO:0007669"/>
    <property type="project" value="UniProtKB-UniRule"/>
</dbReference>
<dbReference type="Gene3D" id="3.40.1190.20">
    <property type="match status" value="1"/>
</dbReference>
<feature type="binding site" evidence="11">
    <location>
        <position position="46"/>
    </location>
    <ligand>
        <name>substrate</name>
    </ligand>
</feature>
<comment type="function">
    <text evidence="11">Catalyzes the phosphorylation of the hydroxyl group of 4-methyl-5-beta-hydroxyethylthiazole (THZ).</text>
</comment>
<comment type="pathway">
    <text evidence="3 11">Cofactor biosynthesis; thiamine diphosphate biosynthesis; 4-methyl-5-(2-phosphoethyl)-thiazole from 5-(2-hydroxyethyl)-4-methylthiazole: step 1/1.</text>
</comment>
<dbReference type="OrthoDB" id="9778146at2"/>
<dbReference type="InterPro" id="IPR029056">
    <property type="entry name" value="Ribokinase-like"/>
</dbReference>
<evidence type="ECO:0000256" key="2">
    <source>
        <dbReference type="ARBA" id="ARBA00001946"/>
    </source>
</evidence>
<dbReference type="GO" id="GO:0009228">
    <property type="term" value="P:thiamine biosynthetic process"/>
    <property type="evidence" value="ECO:0007669"/>
    <property type="project" value="UniProtKB-KW"/>
</dbReference>
<evidence type="ECO:0000256" key="9">
    <source>
        <dbReference type="ARBA" id="ARBA00022842"/>
    </source>
</evidence>
<comment type="caution">
    <text evidence="12">The sequence shown here is derived from an EMBL/GenBank/DDBJ whole genome shotgun (WGS) entry which is preliminary data.</text>
</comment>
<dbReference type="Proteomes" id="UP000037146">
    <property type="component" value="Unassembled WGS sequence"/>
</dbReference>
<evidence type="ECO:0000313" key="12">
    <source>
        <dbReference type="EMBL" id="KMY51484.1"/>
    </source>
</evidence>
<proteinExistence type="inferred from homology"/>
<dbReference type="PIRSF" id="PIRSF000513">
    <property type="entry name" value="Thz_kinase"/>
    <property type="match status" value="1"/>
</dbReference>
<name>A0A0K9GXS2_9BACI</name>
<reference evidence="13" key="1">
    <citation type="submission" date="2015-07" db="EMBL/GenBank/DDBJ databases">
        <title>Genome sequencing project for genomic taxonomy and phylogenomics of Bacillus-like bacteria.</title>
        <authorList>
            <person name="Liu B."/>
            <person name="Wang J."/>
            <person name="Zhu Y."/>
            <person name="Liu G."/>
            <person name="Chen Q."/>
            <person name="Chen Z."/>
            <person name="Lan J."/>
            <person name="Che J."/>
            <person name="Ge C."/>
            <person name="Shi H."/>
            <person name="Pan Z."/>
            <person name="Liu X."/>
        </authorList>
    </citation>
    <scope>NUCLEOTIDE SEQUENCE [LARGE SCALE GENOMIC DNA]</scope>
    <source>
        <strain evidence="13">FJAT-27997</strain>
    </source>
</reference>
<evidence type="ECO:0000256" key="8">
    <source>
        <dbReference type="ARBA" id="ARBA00022840"/>
    </source>
</evidence>
<dbReference type="RefSeq" id="WP_082191177.1">
    <property type="nucleotide sequence ID" value="NZ_LFZW01000001.1"/>
</dbReference>
<evidence type="ECO:0000256" key="11">
    <source>
        <dbReference type="HAMAP-Rule" id="MF_00228"/>
    </source>
</evidence>
<feature type="binding site" evidence="11">
    <location>
        <position position="122"/>
    </location>
    <ligand>
        <name>ATP</name>
        <dbReference type="ChEBI" id="CHEBI:30616"/>
    </ligand>
</feature>
<comment type="catalytic activity">
    <reaction evidence="1 11">
        <text>5-(2-hydroxyethyl)-4-methylthiazole + ATP = 4-methyl-5-(2-phosphooxyethyl)-thiazole + ADP + H(+)</text>
        <dbReference type="Rhea" id="RHEA:24212"/>
        <dbReference type="ChEBI" id="CHEBI:15378"/>
        <dbReference type="ChEBI" id="CHEBI:17957"/>
        <dbReference type="ChEBI" id="CHEBI:30616"/>
        <dbReference type="ChEBI" id="CHEBI:58296"/>
        <dbReference type="ChEBI" id="CHEBI:456216"/>
        <dbReference type="EC" id="2.7.1.50"/>
    </reaction>
</comment>
<evidence type="ECO:0000256" key="1">
    <source>
        <dbReference type="ARBA" id="ARBA00001771"/>
    </source>
</evidence>
<keyword evidence="4 11" id="KW-0808">Transferase</keyword>
<accession>A0A0K9GXS2</accession>
<organism evidence="12 13">
    <name type="scientific">Peribacillus loiseleuriae</name>
    <dbReference type="NCBI Taxonomy" id="1679170"/>
    <lineage>
        <taxon>Bacteria</taxon>
        <taxon>Bacillati</taxon>
        <taxon>Bacillota</taxon>
        <taxon>Bacilli</taxon>
        <taxon>Bacillales</taxon>
        <taxon>Bacillaceae</taxon>
        <taxon>Peribacillus</taxon>
    </lineage>
</organism>
<dbReference type="InterPro" id="IPR000417">
    <property type="entry name" value="Hyethyz_kinase"/>
</dbReference>
<evidence type="ECO:0000256" key="3">
    <source>
        <dbReference type="ARBA" id="ARBA00004868"/>
    </source>
</evidence>
<evidence type="ECO:0000256" key="10">
    <source>
        <dbReference type="ARBA" id="ARBA00022977"/>
    </source>
</evidence>
<dbReference type="GO" id="GO:0000287">
    <property type="term" value="F:magnesium ion binding"/>
    <property type="evidence" value="ECO:0007669"/>
    <property type="project" value="UniProtKB-UniRule"/>
</dbReference>
<dbReference type="NCBIfam" id="TIGR00694">
    <property type="entry name" value="thiM"/>
    <property type="match status" value="1"/>
</dbReference>
<evidence type="ECO:0000256" key="7">
    <source>
        <dbReference type="ARBA" id="ARBA00022777"/>
    </source>
</evidence>
<dbReference type="PATRIC" id="fig|1679170.3.peg.4466"/>
<gene>
    <name evidence="11" type="primary">thiM</name>
    <name evidence="12" type="ORF">AC625_19670</name>
</gene>